<organism evidence="2 3">
    <name type="scientific">Sphaerisporangium melleum</name>
    <dbReference type="NCBI Taxonomy" id="321316"/>
    <lineage>
        <taxon>Bacteria</taxon>
        <taxon>Bacillati</taxon>
        <taxon>Actinomycetota</taxon>
        <taxon>Actinomycetes</taxon>
        <taxon>Streptosporangiales</taxon>
        <taxon>Streptosporangiaceae</taxon>
        <taxon>Sphaerisporangium</taxon>
    </lineage>
</organism>
<accession>A0A917VL44</accession>
<dbReference type="GO" id="GO:0008237">
    <property type="term" value="F:metallopeptidase activity"/>
    <property type="evidence" value="ECO:0007669"/>
    <property type="project" value="InterPro"/>
</dbReference>
<reference evidence="2" key="2">
    <citation type="submission" date="2020-09" db="EMBL/GenBank/DDBJ databases">
        <authorList>
            <person name="Sun Q."/>
            <person name="Ohkuma M."/>
        </authorList>
    </citation>
    <scope>NUCLEOTIDE SEQUENCE</scope>
    <source>
        <strain evidence="2">JCM 13064</strain>
    </source>
</reference>
<dbReference type="InterPro" id="IPR024079">
    <property type="entry name" value="MetalloPept_cat_dom_sf"/>
</dbReference>
<dbReference type="Gene3D" id="3.40.390.10">
    <property type="entry name" value="Collagenase (Catalytic Domain)"/>
    <property type="match status" value="1"/>
</dbReference>
<sequence>MDGRRIAGGPARSPSPHWLVTLVATLVIVVFAVPATPSRADDFQVCRVTIEIMTGNDGIADSTGVAVSLGDDTYGLQQNTVVFDDADGDGAPGPSGPFQPHQGGTGDRAQTGFTWNGRLSSCVAEAELRHGFVFQHLTGSNDEWDLQGLRISDPDSGHVYFARQGGPIFGSIFHFTRQEPLWNTTGQRLGEVCRVEVVVGTGDDGIRDDSAEYLTLGGQDLIFDDADGDGRTDPYVYAEPGAQDPYRIEGTRFHKGGTHDDRNAFFHWKARLSPCLPLARLRIPFGIRHVNQADDWMADNWNLQSLLVADLDTGRALVNQASTSAAPLHRFYKNSDQTWSTPVFPAGYPDPALDTDGDGLTDLQELNGIREADGDLDTWLPDHGADPCRTTIAVEIDWLQAPEAADRPSRKALDEAIEMFSAAPVPAPASCPYGWGATSGVQLMIDLSEEIPVSDAGRRRPLNVADRTGQTDFDRYRRFHFRQHRTGRFFYNLWGFTHDGSTSGGVCCLGPDDNGFLVTLGAWDAAKRTPRAQAAAFAHELGHALGLRHGGGDRANFKPNHLSVMNYRYAATGIPEFSAWRTTIGGVPEGADLTLEDKRQMIESVSHLDYSGAQLPTLVQTSLNESAGVGAGRDLVAAWWDPSLAVRAGDASAGLDWDFDQAGRPNPDDAARTSTWIMAGAEVCVAPRSSAGRADQPVKATAATGDRFVMNAQWPRGVILAGDDHDCDTPAAEPDQAQDFPGDAQVEPVGTDYPVKYGYASGITGSDDWARMTIRIGAASAPLPEEPDHGMTQSESDRVVVELFDALAGGTAPAPGAPRWAYAYVNAATVTEAPIGAPTALHPGWQWSTGGGQATVTHTGTGRYQVRLPNVASTGGIAHVTAYRTVYRGRTCAVTGYRPAGTDEIIDVRCLDQNGAPIDWWFTVFFAAPAAGTRPLATVAYPGGGGLDPVLNSGTYNSAGQVNRVLRDGPGRYRVRITGAAFATGGGHVQVTPYGDGPAARCAAEGRTALSDALEITLACRAIDGSAGQDSGWLLSYTDGVGLHGDASVPAAYTETTGDPAAPAVDVSRSWNASGEVPSVTRLSTGWYRLTWATGGKLGGDVQVTATGGSGRYCHLGAIIDYQAPPQMSVDVYCSTPTGSSGDATFGLAYIRRP</sequence>
<proteinExistence type="predicted"/>
<reference evidence="2" key="1">
    <citation type="journal article" date="2014" name="Int. J. Syst. Evol. Microbiol.">
        <title>Complete genome sequence of Corynebacterium casei LMG S-19264T (=DSM 44701T), isolated from a smear-ripened cheese.</title>
        <authorList>
            <consortium name="US DOE Joint Genome Institute (JGI-PGF)"/>
            <person name="Walter F."/>
            <person name="Albersmeier A."/>
            <person name="Kalinowski J."/>
            <person name="Ruckert C."/>
        </authorList>
    </citation>
    <scope>NUCLEOTIDE SEQUENCE</scope>
    <source>
        <strain evidence="2">JCM 13064</strain>
    </source>
</reference>
<dbReference type="EMBL" id="BMNT01000023">
    <property type="protein sequence ID" value="GGK96280.1"/>
    <property type="molecule type" value="Genomic_DNA"/>
</dbReference>
<dbReference type="RefSeq" id="WP_189164836.1">
    <property type="nucleotide sequence ID" value="NZ_BMNT01000023.1"/>
</dbReference>
<feature type="region of interest" description="Disordered" evidence="1">
    <location>
        <begin position="86"/>
        <end position="109"/>
    </location>
</feature>
<evidence type="ECO:0000313" key="2">
    <source>
        <dbReference type="EMBL" id="GGK96280.1"/>
    </source>
</evidence>
<name>A0A917VL44_9ACTN</name>
<dbReference type="AlphaFoldDB" id="A0A917VL44"/>
<evidence type="ECO:0000256" key="1">
    <source>
        <dbReference type="SAM" id="MobiDB-lite"/>
    </source>
</evidence>
<dbReference type="Proteomes" id="UP000645217">
    <property type="component" value="Unassembled WGS sequence"/>
</dbReference>
<keyword evidence="3" id="KW-1185">Reference proteome</keyword>
<dbReference type="SUPFAM" id="SSF55486">
    <property type="entry name" value="Metalloproteases ('zincins'), catalytic domain"/>
    <property type="match status" value="1"/>
</dbReference>
<protein>
    <submittedName>
        <fullName evidence="2">Uncharacterized protein</fullName>
    </submittedName>
</protein>
<gene>
    <name evidence="2" type="ORF">GCM10007964_43190</name>
</gene>
<evidence type="ECO:0000313" key="3">
    <source>
        <dbReference type="Proteomes" id="UP000645217"/>
    </source>
</evidence>
<comment type="caution">
    <text evidence="2">The sequence shown here is derived from an EMBL/GenBank/DDBJ whole genome shotgun (WGS) entry which is preliminary data.</text>
</comment>